<dbReference type="GeneID" id="28819377"/>
<reference evidence="2 3" key="1">
    <citation type="submission" date="2015-10" db="EMBL/GenBank/DDBJ databases">
        <title>Full genome of DAOMC 229536 Phialocephala scopiformis, a fungal endophyte of spruce producing the potent anti-insectan compound rugulosin.</title>
        <authorList>
            <consortium name="DOE Joint Genome Institute"/>
            <person name="Walker A.K."/>
            <person name="Frasz S.L."/>
            <person name="Seifert K.A."/>
            <person name="Miller J.D."/>
            <person name="Mondo S.J."/>
            <person name="Labutti K."/>
            <person name="Lipzen A."/>
            <person name="Dockter R."/>
            <person name="Kennedy M."/>
            <person name="Grigoriev I.V."/>
            <person name="Spatafora J.W."/>
        </authorList>
    </citation>
    <scope>NUCLEOTIDE SEQUENCE [LARGE SCALE GENOMIC DNA]</scope>
    <source>
        <strain evidence="2 3">CBS 120377</strain>
    </source>
</reference>
<dbReference type="RefSeq" id="XP_018067974.1">
    <property type="nucleotide sequence ID" value="XM_018209651.1"/>
</dbReference>
<evidence type="ECO:0000313" key="2">
    <source>
        <dbReference type="EMBL" id="KUJ13619.1"/>
    </source>
</evidence>
<name>A0A194X0X3_MOLSC</name>
<accession>A0A194X0X3</accession>
<feature type="domain" description="AB hydrolase-1" evidence="1">
    <location>
        <begin position="94"/>
        <end position="253"/>
    </location>
</feature>
<dbReference type="GO" id="GO:0016020">
    <property type="term" value="C:membrane"/>
    <property type="evidence" value="ECO:0007669"/>
    <property type="project" value="TreeGrafter"/>
</dbReference>
<dbReference type="GO" id="GO:0016787">
    <property type="term" value="F:hydrolase activity"/>
    <property type="evidence" value="ECO:0007669"/>
    <property type="project" value="UniProtKB-KW"/>
</dbReference>
<dbReference type="InterPro" id="IPR050266">
    <property type="entry name" value="AB_hydrolase_sf"/>
</dbReference>
<dbReference type="KEGG" id="psco:LY89DRAFT_591355"/>
<protein>
    <submittedName>
        <fullName evidence="2">Alpha/beta-hydrolase</fullName>
    </submittedName>
</protein>
<dbReference type="PANTHER" id="PTHR43798:SF33">
    <property type="entry name" value="HYDROLASE, PUTATIVE (AFU_ORTHOLOGUE AFUA_2G14860)-RELATED"/>
    <property type="match status" value="1"/>
</dbReference>
<dbReference type="InterPro" id="IPR000073">
    <property type="entry name" value="AB_hydrolase_1"/>
</dbReference>
<dbReference type="AlphaFoldDB" id="A0A194X0X3"/>
<evidence type="ECO:0000259" key="1">
    <source>
        <dbReference type="Pfam" id="PF12697"/>
    </source>
</evidence>
<sequence length="371" mass="40166">MASASFSYTSRDITTSSTCQNFLIPINVTSIRFLLDIEINDDWDAVDYIFNATRRDTLTAFQPIVGNVTAASQYNIGATFCAPKTKGTKSETVLLLTHGSMQGREYWNPAFSGSDPYNFVKHALNAGYSVFLYDRIGNGQSSRPDPVTEVQYPVQVEMLTTLAKLVKTRQSLYTLGVKVNKIVHVAHSFGSFIALSSTASSPTGLVDGVVLTGFSGYFQWLSLFTSGGQARVAALSQPSNWGSLPHGYLTPVDIYALSYGGFKSPYFDHGIAQSLFDQQYPFAIGELLSAGATVLNLSAIEVPVQVVEGAYDLTACGGNCIGVVNETASFFPNSKNVEVNGSFNAGHFLNYHYDPPQAFDLITSFVDKSGL</sequence>
<dbReference type="PANTHER" id="PTHR43798">
    <property type="entry name" value="MONOACYLGLYCEROL LIPASE"/>
    <property type="match status" value="1"/>
</dbReference>
<dbReference type="Pfam" id="PF12697">
    <property type="entry name" value="Abhydrolase_6"/>
    <property type="match status" value="1"/>
</dbReference>
<dbReference type="Gene3D" id="3.40.50.1820">
    <property type="entry name" value="alpha/beta hydrolase"/>
    <property type="match status" value="1"/>
</dbReference>
<evidence type="ECO:0000313" key="3">
    <source>
        <dbReference type="Proteomes" id="UP000070700"/>
    </source>
</evidence>
<keyword evidence="2" id="KW-0378">Hydrolase</keyword>
<dbReference type="Proteomes" id="UP000070700">
    <property type="component" value="Unassembled WGS sequence"/>
</dbReference>
<dbReference type="InterPro" id="IPR029058">
    <property type="entry name" value="AB_hydrolase_fold"/>
</dbReference>
<proteinExistence type="predicted"/>
<dbReference type="SUPFAM" id="SSF53474">
    <property type="entry name" value="alpha/beta-Hydrolases"/>
    <property type="match status" value="1"/>
</dbReference>
<dbReference type="EMBL" id="KQ947422">
    <property type="protein sequence ID" value="KUJ13619.1"/>
    <property type="molecule type" value="Genomic_DNA"/>
</dbReference>
<keyword evidence="3" id="KW-1185">Reference proteome</keyword>
<organism evidence="2 3">
    <name type="scientific">Mollisia scopiformis</name>
    <name type="common">Conifer needle endophyte fungus</name>
    <name type="synonym">Phialocephala scopiformis</name>
    <dbReference type="NCBI Taxonomy" id="149040"/>
    <lineage>
        <taxon>Eukaryota</taxon>
        <taxon>Fungi</taxon>
        <taxon>Dikarya</taxon>
        <taxon>Ascomycota</taxon>
        <taxon>Pezizomycotina</taxon>
        <taxon>Leotiomycetes</taxon>
        <taxon>Helotiales</taxon>
        <taxon>Mollisiaceae</taxon>
        <taxon>Mollisia</taxon>
    </lineage>
</organism>
<dbReference type="OrthoDB" id="190201at2759"/>
<dbReference type="InParanoid" id="A0A194X0X3"/>
<gene>
    <name evidence="2" type="ORF">LY89DRAFT_591355</name>
</gene>